<evidence type="ECO:0000259" key="9">
    <source>
        <dbReference type="PROSITE" id="PS50835"/>
    </source>
</evidence>
<feature type="domain" description="Ig-like" evidence="9">
    <location>
        <begin position="592"/>
        <end position="681"/>
    </location>
</feature>
<dbReference type="Proteomes" id="UP000295192">
    <property type="component" value="Unassembled WGS sequence"/>
</dbReference>
<dbReference type="SUPFAM" id="SSF49410">
    <property type="entry name" value="Alpha-macroglobulin receptor domain"/>
    <property type="match status" value="1"/>
</dbReference>
<comment type="subcellular location">
    <subcellularLocation>
        <location evidence="1">Cell membrane</location>
    </subcellularLocation>
</comment>
<dbReference type="InterPro" id="IPR013783">
    <property type="entry name" value="Ig-like_fold"/>
</dbReference>
<dbReference type="InterPro" id="IPR013098">
    <property type="entry name" value="Ig_I-set"/>
</dbReference>
<dbReference type="Pfam" id="PF07679">
    <property type="entry name" value="I-set"/>
    <property type="match status" value="2"/>
</dbReference>
<evidence type="ECO:0000256" key="5">
    <source>
        <dbReference type="ARBA" id="ARBA00023136"/>
    </source>
</evidence>
<dbReference type="SUPFAM" id="SSF48239">
    <property type="entry name" value="Terpenoid cyclases/Protein prenyltransferases"/>
    <property type="match status" value="1"/>
</dbReference>
<dbReference type="InterPro" id="IPR003598">
    <property type="entry name" value="Ig_sub2"/>
</dbReference>
<dbReference type="InterPro" id="IPR009048">
    <property type="entry name" value="A-macroglobulin_rcpt-bd"/>
</dbReference>
<dbReference type="Gene3D" id="2.60.40.10">
    <property type="entry name" value="Immunoglobulins"/>
    <property type="match status" value="3"/>
</dbReference>
<evidence type="ECO:0000256" key="7">
    <source>
        <dbReference type="ARBA" id="ARBA00023180"/>
    </source>
</evidence>
<gene>
    <name evidence="10" type="ORF">AWZ03_007355</name>
</gene>
<dbReference type="Gene3D" id="2.60.120.1540">
    <property type="match status" value="1"/>
</dbReference>
<dbReference type="GO" id="GO:0005886">
    <property type="term" value="C:plasma membrane"/>
    <property type="evidence" value="ECO:0007669"/>
    <property type="project" value="UniProtKB-SubCell"/>
</dbReference>
<dbReference type="GO" id="GO:0043005">
    <property type="term" value="C:neuron projection"/>
    <property type="evidence" value="ECO:0007669"/>
    <property type="project" value="TreeGrafter"/>
</dbReference>
<evidence type="ECO:0000313" key="11">
    <source>
        <dbReference type="Proteomes" id="UP000295192"/>
    </source>
</evidence>
<comment type="caution">
    <text evidence="10">The sequence shown here is derived from an EMBL/GenBank/DDBJ whole genome shotgun (WGS) entry which is preliminary data.</text>
</comment>
<dbReference type="FunFam" id="2.60.40.690:FF:000003">
    <property type="entry name" value="Thioester-containing protein 2, isoform B"/>
    <property type="match status" value="1"/>
</dbReference>
<feature type="non-terminal residue" evidence="10">
    <location>
        <position position="1"/>
    </location>
</feature>
<dbReference type="Pfam" id="PF07678">
    <property type="entry name" value="TED_complement"/>
    <property type="match status" value="1"/>
</dbReference>
<keyword evidence="4" id="KW-0677">Repeat</keyword>
<reference evidence="10 11" key="1">
    <citation type="journal article" date="2019" name="J. Hered.">
        <title>An Improved Genome Assembly for Drosophila navojoa, the Basal Species in the mojavensis Cluster.</title>
        <authorList>
            <person name="Vanderlinde T."/>
            <person name="Dupim E.G."/>
            <person name="Nazario-Yepiz N.O."/>
            <person name="Carvalho A.B."/>
        </authorList>
    </citation>
    <scope>NUCLEOTIDE SEQUENCE [LARGE SCALE GENOMIC DNA]</scope>
    <source>
        <strain evidence="10">Navoj_Jal97</strain>
        <tissue evidence="10">Whole organism</tissue>
    </source>
</reference>
<keyword evidence="11" id="KW-1185">Reference proteome</keyword>
<dbReference type="InterPro" id="IPR008930">
    <property type="entry name" value="Terpenoid_cyclase/PrenylTrfase"/>
</dbReference>
<dbReference type="AlphaFoldDB" id="A0A484BC49"/>
<evidence type="ECO:0000256" key="6">
    <source>
        <dbReference type="ARBA" id="ARBA00023157"/>
    </source>
</evidence>
<evidence type="ECO:0000256" key="2">
    <source>
        <dbReference type="ARBA" id="ARBA00022475"/>
    </source>
</evidence>
<dbReference type="PANTHER" id="PTHR12231:SF253">
    <property type="entry name" value="DPR-INTERACTING PROTEIN ETA, ISOFORM B-RELATED"/>
    <property type="match status" value="1"/>
</dbReference>
<evidence type="ECO:0000256" key="4">
    <source>
        <dbReference type="ARBA" id="ARBA00022737"/>
    </source>
</evidence>
<dbReference type="FunFam" id="2.60.40.10:FF:000328">
    <property type="entry name" value="CLUMA_CG000981, isoform A"/>
    <property type="match status" value="1"/>
</dbReference>
<dbReference type="InterPro" id="IPR036595">
    <property type="entry name" value="A-macroglobulin_rcpt-bd_sf"/>
</dbReference>
<evidence type="ECO:0000256" key="3">
    <source>
        <dbReference type="ARBA" id="ARBA00022729"/>
    </source>
</evidence>
<dbReference type="EMBL" id="LSRL02000062">
    <property type="protein sequence ID" value="TDG46279.1"/>
    <property type="molecule type" value="Genomic_DNA"/>
</dbReference>
<protein>
    <recommendedName>
        <fullName evidence="9">Ig-like domain-containing protein</fullName>
    </recommendedName>
</protein>
<keyword evidence="8" id="KW-0393">Immunoglobulin domain</keyword>
<feature type="domain" description="Ig-like" evidence="9">
    <location>
        <begin position="384"/>
        <end position="469"/>
    </location>
</feature>
<dbReference type="GO" id="GO:0005615">
    <property type="term" value="C:extracellular space"/>
    <property type="evidence" value="ECO:0007669"/>
    <property type="project" value="InterPro"/>
</dbReference>
<dbReference type="SMART" id="SM00409">
    <property type="entry name" value="IG"/>
    <property type="match status" value="3"/>
</dbReference>
<dbReference type="PANTHER" id="PTHR12231">
    <property type="entry name" value="CTX-RELATED TYPE I TRANSMEMBRANE PROTEIN"/>
    <property type="match status" value="1"/>
</dbReference>
<accession>A0A484BC49</accession>
<dbReference type="InterPro" id="IPR003599">
    <property type="entry name" value="Ig_sub"/>
</dbReference>
<feature type="domain" description="Ig-like" evidence="9">
    <location>
        <begin position="486"/>
        <end position="581"/>
    </location>
</feature>
<sequence>LQRAKSPDAAKHVAALKALAKQEEDRTWWTEDEQKLRSGKCGRWWCWVWSHDIEITSYAVLSLLESGQETPDSVLNSIRWLVAQRNSFGGFASSQDTVAGLQALIKFAKASGYVPARWDVSVSNHGQREKTEKLSLTEDNDLLLQTVEFPQGTKSLSYEAKGTGAALLQISYQYNIVEKEPKPSFKIQAIIKPDSPPAKLELSVCVEYVEEGKAKASNMAILEVSLPSGYTVDEDSFKDIQEIERVRLVETKNEDSVVVIYFESLPKGEIKCLPIEAFKTHAVANQKPAPIVLYDYYDTNKKATEYYQVESKLCDIYTPKAAATAVVAAGVNTLATVDCGLRTTGFGQCRDLRQAAGHMRSAMATDESCSFPLWVSQPESGTDPKFSGPINNVTVPVGRDALLTCIVHDLVSYKVAWLRVDTQTILSIQNHVITKNHRIGISHTEHRIWQLRIRDVHESDRGWYMCQINTDPMKSQMGYLDVVVPPDIVDYQTSQDVVRASGQNVTLTCTATGVPPPTITWRREENAPILWLPDNHDDDGEEKAKEVYSVESQNLTLWQLQRGHMGAYLCIASNGVPPTVSKRIMLVVNFAPTIWTRYDTIYVGVGQKITLECISESQPASINFWLKDKELLQGGTYDALTVDHVHRIVMRITVRPLTKHDFGEYKCIAKNALGETERSITVHRE</sequence>
<keyword evidence="5" id="KW-0472">Membrane</keyword>
<keyword evidence="7" id="KW-0325">Glycoprotein</keyword>
<evidence type="ECO:0000256" key="8">
    <source>
        <dbReference type="ARBA" id="ARBA00023319"/>
    </source>
</evidence>
<dbReference type="FunFam" id="2.60.40.10:FF:000392">
    <property type="entry name" value="CLUMA_CG000981, isoform A"/>
    <property type="match status" value="1"/>
</dbReference>
<dbReference type="Pfam" id="PF13927">
    <property type="entry name" value="Ig_3"/>
    <property type="match status" value="1"/>
</dbReference>
<dbReference type="InterPro" id="IPR036179">
    <property type="entry name" value="Ig-like_dom_sf"/>
</dbReference>
<dbReference type="InterPro" id="IPR011626">
    <property type="entry name" value="Alpha-macroglobulin_TED"/>
</dbReference>
<name>A0A484BC49_DRONA</name>
<dbReference type="SMART" id="SM01361">
    <property type="entry name" value="A2M_recep"/>
    <property type="match status" value="1"/>
</dbReference>
<dbReference type="STRING" id="7232.A0A484BC49"/>
<keyword evidence="2" id="KW-1003">Cell membrane</keyword>
<dbReference type="Pfam" id="PF07677">
    <property type="entry name" value="A2M_recep"/>
    <property type="match status" value="1"/>
</dbReference>
<evidence type="ECO:0000256" key="1">
    <source>
        <dbReference type="ARBA" id="ARBA00004236"/>
    </source>
</evidence>
<keyword evidence="6" id="KW-1015">Disulfide bond</keyword>
<dbReference type="SMART" id="SM00408">
    <property type="entry name" value="IGc2"/>
    <property type="match status" value="3"/>
</dbReference>
<evidence type="ECO:0000313" key="10">
    <source>
        <dbReference type="EMBL" id="TDG46279.1"/>
    </source>
</evidence>
<dbReference type="SUPFAM" id="SSF48726">
    <property type="entry name" value="Immunoglobulin"/>
    <property type="match status" value="3"/>
</dbReference>
<proteinExistence type="predicted"/>
<dbReference type="Gene3D" id="1.50.10.20">
    <property type="match status" value="1"/>
</dbReference>
<organism evidence="10 11">
    <name type="scientific">Drosophila navojoa</name>
    <name type="common">Fruit fly</name>
    <dbReference type="NCBI Taxonomy" id="7232"/>
    <lineage>
        <taxon>Eukaryota</taxon>
        <taxon>Metazoa</taxon>
        <taxon>Ecdysozoa</taxon>
        <taxon>Arthropoda</taxon>
        <taxon>Hexapoda</taxon>
        <taxon>Insecta</taxon>
        <taxon>Pterygota</taxon>
        <taxon>Neoptera</taxon>
        <taxon>Endopterygota</taxon>
        <taxon>Diptera</taxon>
        <taxon>Brachycera</taxon>
        <taxon>Muscomorpha</taxon>
        <taxon>Ephydroidea</taxon>
        <taxon>Drosophilidae</taxon>
        <taxon>Drosophila</taxon>
    </lineage>
</organism>
<dbReference type="PROSITE" id="PS50835">
    <property type="entry name" value="IG_LIKE"/>
    <property type="match status" value="3"/>
</dbReference>
<dbReference type="Gene3D" id="2.60.40.690">
    <property type="entry name" value="Alpha-macroglobulin, receptor-binding domain"/>
    <property type="match status" value="1"/>
</dbReference>
<keyword evidence="3" id="KW-0732">Signal</keyword>
<dbReference type="InterPro" id="IPR051170">
    <property type="entry name" value="Neural/epithelial_adhesion"/>
</dbReference>
<dbReference type="OrthoDB" id="9998011at2759"/>
<dbReference type="InterPro" id="IPR007110">
    <property type="entry name" value="Ig-like_dom"/>
</dbReference>